<sequence length="74" mass="6831">MNSFSKIATAAIMASAVIAGGSGGSGGSSAASGASSNSSGASNSTSPSPSSGSVRTHTAGLTLVALTILPAYLI</sequence>
<accession>A0ACC2S979</accession>
<organism evidence="1 2">
    <name type="scientific">Entomophthora muscae</name>
    <dbReference type="NCBI Taxonomy" id="34485"/>
    <lineage>
        <taxon>Eukaryota</taxon>
        <taxon>Fungi</taxon>
        <taxon>Fungi incertae sedis</taxon>
        <taxon>Zoopagomycota</taxon>
        <taxon>Entomophthoromycotina</taxon>
        <taxon>Entomophthoromycetes</taxon>
        <taxon>Entomophthorales</taxon>
        <taxon>Entomophthoraceae</taxon>
        <taxon>Entomophthora</taxon>
    </lineage>
</organism>
<dbReference type="Proteomes" id="UP001165960">
    <property type="component" value="Unassembled WGS sequence"/>
</dbReference>
<name>A0ACC2S979_9FUNG</name>
<reference evidence="1" key="1">
    <citation type="submission" date="2022-04" db="EMBL/GenBank/DDBJ databases">
        <title>Genome of the entomopathogenic fungus Entomophthora muscae.</title>
        <authorList>
            <person name="Elya C."/>
            <person name="Lovett B.R."/>
            <person name="Lee E."/>
            <person name="Macias A.M."/>
            <person name="Hajek A.E."/>
            <person name="De Bivort B.L."/>
            <person name="Kasson M.T."/>
            <person name="De Fine Licht H.H."/>
            <person name="Stajich J.E."/>
        </authorList>
    </citation>
    <scope>NUCLEOTIDE SEQUENCE</scope>
    <source>
        <strain evidence="1">Berkeley</strain>
    </source>
</reference>
<comment type="caution">
    <text evidence="1">The sequence shown here is derived from an EMBL/GenBank/DDBJ whole genome shotgun (WGS) entry which is preliminary data.</text>
</comment>
<evidence type="ECO:0000313" key="1">
    <source>
        <dbReference type="EMBL" id="KAJ9058742.1"/>
    </source>
</evidence>
<dbReference type="EMBL" id="QTSX02005708">
    <property type="protein sequence ID" value="KAJ9058742.1"/>
    <property type="molecule type" value="Genomic_DNA"/>
</dbReference>
<keyword evidence="2" id="KW-1185">Reference proteome</keyword>
<protein>
    <submittedName>
        <fullName evidence="1">Uncharacterized protein</fullName>
    </submittedName>
</protein>
<evidence type="ECO:0000313" key="2">
    <source>
        <dbReference type="Proteomes" id="UP001165960"/>
    </source>
</evidence>
<proteinExistence type="predicted"/>
<gene>
    <name evidence="1" type="ORF">DSO57_1009081</name>
</gene>